<evidence type="ECO:0000313" key="3">
    <source>
        <dbReference type="Proteomes" id="UP000276603"/>
    </source>
</evidence>
<name>A0A3B0C3T7_9FLAO</name>
<evidence type="ECO:0000313" key="2">
    <source>
        <dbReference type="EMBL" id="RKN78467.1"/>
    </source>
</evidence>
<dbReference type="AlphaFoldDB" id="A0A3B0C3T7"/>
<keyword evidence="3" id="KW-1185">Reference proteome</keyword>
<keyword evidence="1" id="KW-0472">Membrane</keyword>
<evidence type="ECO:0000256" key="1">
    <source>
        <dbReference type="SAM" id="Phobius"/>
    </source>
</evidence>
<feature type="transmembrane region" description="Helical" evidence="1">
    <location>
        <begin position="91"/>
        <end position="113"/>
    </location>
</feature>
<dbReference type="InterPro" id="IPR021279">
    <property type="entry name" value="DUF2721"/>
</dbReference>
<feature type="transmembrane region" description="Helical" evidence="1">
    <location>
        <begin position="54"/>
        <end position="79"/>
    </location>
</feature>
<dbReference type="Proteomes" id="UP000276603">
    <property type="component" value="Unassembled WGS sequence"/>
</dbReference>
<comment type="caution">
    <text evidence="2">The sequence shown here is derived from an EMBL/GenBank/DDBJ whole genome shotgun (WGS) entry which is preliminary data.</text>
</comment>
<reference evidence="2 3" key="1">
    <citation type="submission" date="2018-10" db="EMBL/GenBank/DDBJ databases">
        <title>Ulvibacterium marinum gen. nov., sp. nov., a novel marine bacterium of the family Flavobacteriaceae, isolated from a culture of the green alga Ulva prolifera.</title>
        <authorList>
            <person name="Zhang Z."/>
        </authorList>
    </citation>
    <scope>NUCLEOTIDE SEQUENCE [LARGE SCALE GENOMIC DNA]</scope>
    <source>
        <strain evidence="2 3">CCMM003</strain>
    </source>
</reference>
<proteinExistence type="predicted"/>
<feature type="transmembrane region" description="Helical" evidence="1">
    <location>
        <begin position="6"/>
        <end position="27"/>
    </location>
</feature>
<gene>
    <name evidence="2" type="ORF">D7Z94_19830</name>
</gene>
<dbReference type="EMBL" id="RBCJ01000004">
    <property type="protein sequence ID" value="RKN78467.1"/>
    <property type="molecule type" value="Genomic_DNA"/>
</dbReference>
<protein>
    <submittedName>
        <fullName evidence="2">DUF2721 domain-containing protein</fullName>
    </submittedName>
</protein>
<dbReference type="RefSeq" id="WP_120713373.1">
    <property type="nucleotide sequence ID" value="NZ_CANMKH010000012.1"/>
</dbReference>
<sequence>MDWYVPITIVPGIGLLLLSTSNLLIALSTEIKELIGKQSDVQTILSRKLRQLKLLNNAMVFLYVAVASFVLSGLIAGLYESTHIMGAEIPIYFTVAGILSALLALCILIVYSFRAVKIRQDQFDAQISKD</sequence>
<dbReference type="Pfam" id="PF11026">
    <property type="entry name" value="DUF2721"/>
    <property type="match status" value="1"/>
</dbReference>
<organism evidence="2 3">
    <name type="scientific">Ulvibacterium marinum</name>
    <dbReference type="NCBI Taxonomy" id="2419782"/>
    <lineage>
        <taxon>Bacteria</taxon>
        <taxon>Pseudomonadati</taxon>
        <taxon>Bacteroidota</taxon>
        <taxon>Flavobacteriia</taxon>
        <taxon>Flavobacteriales</taxon>
        <taxon>Flavobacteriaceae</taxon>
        <taxon>Ulvibacterium</taxon>
    </lineage>
</organism>
<dbReference type="OrthoDB" id="1191376at2"/>
<keyword evidence="1" id="KW-1133">Transmembrane helix</keyword>
<accession>A0A3B0C3T7</accession>
<keyword evidence="1" id="KW-0812">Transmembrane</keyword>